<dbReference type="OrthoDB" id="5904408at2"/>
<gene>
    <name evidence="1" type="ORF">EES38_00010</name>
</gene>
<dbReference type="EMBL" id="RJVQ01000001">
    <property type="protein sequence ID" value="RQW64471.1"/>
    <property type="molecule type" value="Genomic_DNA"/>
</dbReference>
<dbReference type="Proteomes" id="UP000281112">
    <property type="component" value="Unassembled WGS sequence"/>
</dbReference>
<protein>
    <submittedName>
        <fullName evidence="1">Uncharacterized protein</fullName>
    </submittedName>
</protein>
<name>A0A3N9TJX1_9VIBR</name>
<proteinExistence type="predicted"/>
<dbReference type="AlphaFoldDB" id="A0A3N9TJX1"/>
<accession>A0A3N9TJX1</accession>
<reference evidence="1 2" key="1">
    <citation type="submission" date="2018-11" db="EMBL/GenBank/DDBJ databases">
        <title>Vibrio LJC006 sp. nov., isolated from seawater during the bloom of the enteromorpha.</title>
        <authorList>
            <person name="Liang J."/>
        </authorList>
    </citation>
    <scope>NUCLEOTIDE SEQUENCE [LARGE SCALE GENOMIC DNA]</scope>
    <source>
        <strain evidence="1 2">LJC006</strain>
    </source>
</reference>
<evidence type="ECO:0000313" key="2">
    <source>
        <dbReference type="Proteomes" id="UP000281112"/>
    </source>
</evidence>
<keyword evidence="2" id="KW-1185">Reference proteome</keyword>
<organism evidence="1 2">
    <name type="scientific">Vibrio viridaestus</name>
    <dbReference type="NCBI Taxonomy" id="2487322"/>
    <lineage>
        <taxon>Bacteria</taxon>
        <taxon>Pseudomonadati</taxon>
        <taxon>Pseudomonadota</taxon>
        <taxon>Gammaproteobacteria</taxon>
        <taxon>Vibrionales</taxon>
        <taxon>Vibrionaceae</taxon>
        <taxon>Vibrio</taxon>
    </lineage>
</organism>
<comment type="caution">
    <text evidence="1">The sequence shown here is derived from an EMBL/GenBank/DDBJ whole genome shotgun (WGS) entry which is preliminary data.</text>
</comment>
<sequence>MNDNLLENDSQPVRNFIADLLEQFNDKIEVSDEPTVQLEYFGAKLEIKLISFDGIYEANNRKSASTNPLDIDE</sequence>
<dbReference type="RefSeq" id="WP_124935122.1">
    <property type="nucleotide sequence ID" value="NZ_RJVQ01000001.1"/>
</dbReference>
<evidence type="ECO:0000313" key="1">
    <source>
        <dbReference type="EMBL" id="RQW64471.1"/>
    </source>
</evidence>